<evidence type="ECO:0000256" key="4">
    <source>
        <dbReference type="SAM" id="MobiDB-lite"/>
    </source>
</evidence>
<feature type="repeat" description="ANK" evidence="3">
    <location>
        <begin position="570"/>
        <end position="602"/>
    </location>
</feature>
<gene>
    <name evidence="6" type="ORF">B0H16DRAFT_1469026</name>
</gene>
<dbReference type="PROSITE" id="PS50297">
    <property type="entry name" value="ANK_REP_REGION"/>
    <property type="match status" value="3"/>
</dbReference>
<dbReference type="PROSITE" id="PS50088">
    <property type="entry name" value="ANK_REPEAT"/>
    <property type="match status" value="3"/>
</dbReference>
<keyword evidence="7" id="KW-1185">Reference proteome</keyword>
<feature type="transmembrane region" description="Helical" evidence="5">
    <location>
        <begin position="301"/>
        <end position="326"/>
    </location>
</feature>
<evidence type="ECO:0000256" key="5">
    <source>
        <dbReference type="SAM" id="Phobius"/>
    </source>
</evidence>
<keyword evidence="5" id="KW-0812">Transmembrane</keyword>
<keyword evidence="5" id="KW-0472">Membrane</keyword>
<feature type="transmembrane region" description="Helical" evidence="5">
    <location>
        <begin position="213"/>
        <end position="241"/>
    </location>
</feature>
<keyword evidence="1" id="KW-0677">Repeat</keyword>
<evidence type="ECO:0000313" key="6">
    <source>
        <dbReference type="EMBL" id="KAJ7731651.1"/>
    </source>
</evidence>
<keyword evidence="5" id="KW-1133">Transmembrane helix</keyword>
<dbReference type="InterPro" id="IPR002110">
    <property type="entry name" value="Ankyrin_rpt"/>
</dbReference>
<feature type="repeat" description="ANK" evidence="3">
    <location>
        <begin position="392"/>
        <end position="424"/>
    </location>
</feature>
<evidence type="ECO:0000256" key="3">
    <source>
        <dbReference type="PROSITE-ProRule" id="PRU00023"/>
    </source>
</evidence>
<reference evidence="6" key="1">
    <citation type="submission" date="2023-03" db="EMBL/GenBank/DDBJ databases">
        <title>Massive genome expansion in bonnet fungi (Mycena s.s.) driven by repeated elements and novel gene families across ecological guilds.</title>
        <authorList>
            <consortium name="Lawrence Berkeley National Laboratory"/>
            <person name="Harder C.B."/>
            <person name="Miyauchi S."/>
            <person name="Viragh M."/>
            <person name="Kuo A."/>
            <person name="Thoen E."/>
            <person name="Andreopoulos B."/>
            <person name="Lu D."/>
            <person name="Skrede I."/>
            <person name="Drula E."/>
            <person name="Henrissat B."/>
            <person name="Morin E."/>
            <person name="Kohler A."/>
            <person name="Barry K."/>
            <person name="LaButti K."/>
            <person name="Morin E."/>
            <person name="Salamov A."/>
            <person name="Lipzen A."/>
            <person name="Mereny Z."/>
            <person name="Hegedus B."/>
            <person name="Baldrian P."/>
            <person name="Stursova M."/>
            <person name="Weitz H."/>
            <person name="Taylor A."/>
            <person name="Grigoriev I.V."/>
            <person name="Nagy L.G."/>
            <person name="Martin F."/>
            <person name="Kauserud H."/>
        </authorList>
    </citation>
    <scope>NUCLEOTIDE SEQUENCE</scope>
    <source>
        <strain evidence="6">CBHHK182m</strain>
    </source>
</reference>
<dbReference type="PRINTS" id="PR01415">
    <property type="entry name" value="ANKYRIN"/>
</dbReference>
<organism evidence="6 7">
    <name type="scientific">Mycena metata</name>
    <dbReference type="NCBI Taxonomy" id="1033252"/>
    <lineage>
        <taxon>Eukaryota</taxon>
        <taxon>Fungi</taxon>
        <taxon>Dikarya</taxon>
        <taxon>Basidiomycota</taxon>
        <taxon>Agaricomycotina</taxon>
        <taxon>Agaricomycetes</taxon>
        <taxon>Agaricomycetidae</taxon>
        <taxon>Agaricales</taxon>
        <taxon>Marasmiineae</taxon>
        <taxon>Mycenaceae</taxon>
        <taxon>Mycena</taxon>
    </lineage>
</organism>
<comment type="caution">
    <text evidence="6">The sequence shown here is derived from an EMBL/GenBank/DDBJ whole genome shotgun (WGS) entry which is preliminary data.</text>
</comment>
<keyword evidence="2 3" id="KW-0040">ANK repeat</keyword>
<dbReference type="Proteomes" id="UP001215598">
    <property type="component" value="Unassembled WGS sequence"/>
</dbReference>
<protein>
    <submittedName>
        <fullName evidence="6">Ankyrin repeat-containing domain protein</fullName>
    </submittedName>
</protein>
<dbReference type="SUPFAM" id="SSF48403">
    <property type="entry name" value="Ankyrin repeat"/>
    <property type="match status" value="2"/>
</dbReference>
<feature type="transmembrane region" description="Helical" evidence="5">
    <location>
        <begin position="82"/>
        <end position="104"/>
    </location>
</feature>
<evidence type="ECO:0000256" key="1">
    <source>
        <dbReference type="ARBA" id="ARBA00022737"/>
    </source>
</evidence>
<accession>A0AAD7I0U7</accession>
<feature type="transmembrane region" description="Helical" evidence="5">
    <location>
        <begin position="58"/>
        <end position="76"/>
    </location>
</feature>
<dbReference type="PANTHER" id="PTHR24198">
    <property type="entry name" value="ANKYRIN REPEAT AND PROTEIN KINASE DOMAIN-CONTAINING PROTEIN"/>
    <property type="match status" value="1"/>
</dbReference>
<dbReference type="Gene3D" id="1.25.40.20">
    <property type="entry name" value="Ankyrin repeat-containing domain"/>
    <property type="match status" value="5"/>
</dbReference>
<dbReference type="PANTHER" id="PTHR24198:SF165">
    <property type="entry name" value="ANKYRIN REPEAT-CONTAINING PROTEIN-RELATED"/>
    <property type="match status" value="1"/>
</dbReference>
<feature type="region of interest" description="Disordered" evidence="4">
    <location>
        <begin position="738"/>
        <end position="771"/>
    </location>
</feature>
<name>A0AAD7I0U7_9AGAR</name>
<evidence type="ECO:0000313" key="7">
    <source>
        <dbReference type="Proteomes" id="UP001215598"/>
    </source>
</evidence>
<dbReference type="AlphaFoldDB" id="A0AAD7I0U7"/>
<sequence>MSLDSPNCTNTDISGIGVRSATYTQNLISFIPAIVALANDGKISNNEHTFIEEQSTNILLTAFGLLISALIQASTAQGLDNYHLALVLNLSWMNNTNLFIYLLLRLHRKLWQAPPRLPDPWSWWKVCMLLLHTSDHKPTAKASVAMPNTALKVRTLAPKAWSLLRRVDTATFIGSLHLSLMGALGVWLWFDPAHFSISDTCLPGATMTVLGDTSLICAVLVPIANLLLPMALILVPYFVCMSLPWGNLRSREHAGVVCIGFGLAILFVINVIFLVDTEVSISWNEARQAGQDNIWTLRQTLALLLLLLPMKALTQYIFASIGLPFLAGEKMATALKGFRSYEKHSKTPWGEVRRWMFTIDDTPIRVDDKWLEAAAEANQLDLMQFCFQNGADTSSVLHTVATNGHENAVRALIELGADINASDLCGWGADWWNIEDSLGSTLMHRAAEQGHGNVVLALIELGADINARSDLLTDLGKLVKNWAAAQGLEDLVCTLIELGADINARAQGHENVVSTLTKFGADTNQRGGDPGHENVVRALIELGAGINASGEWLTDLCGLGADWWNIQAALGLTPMHYAALEGHENVVCALIKLGADINARGHENVVHTLFELGGDINAKAAAQGHENVVRTLFELGGDINAKVAAEGHENVVRTLAEFGGDINARGHENVVRTLFELGGDINAKAAAQGHENVVHTLTEFGADTNARDGAVEPHPPKPIQYKNRLERGPDFSLLFTEWATRGRENEESSQRRQGVSPDEDEGSTRRRGKNT</sequence>
<dbReference type="Pfam" id="PF12796">
    <property type="entry name" value="Ank_2"/>
    <property type="match status" value="2"/>
</dbReference>
<feature type="transmembrane region" description="Helical" evidence="5">
    <location>
        <begin position="253"/>
        <end position="275"/>
    </location>
</feature>
<dbReference type="EMBL" id="JARKIB010000151">
    <property type="protein sequence ID" value="KAJ7731651.1"/>
    <property type="molecule type" value="Genomic_DNA"/>
</dbReference>
<proteinExistence type="predicted"/>
<evidence type="ECO:0000256" key="2">
    <source>
        <dbReference type="ARBA" id="ARBA00023043"/>
    </source>
</evidence>
<feature type="compositionally biased region" description="Basic and acidic residues" evidence="4">
    <location>
        <begin position="740"/>
        <end position="750"/>
    </location>
</feature>
<dbReference type="InterPro" id="IPR036770">
    <property type="entry name" value="Ankyrin_rpt-contain_sf"/>
</dbReference>
<dbReference type="SMART" id="SM00248">
    <property type="entry name" value="ANK"/>
    <property type="match status" value="7"/>
</dbReference>
<feature type="repeat" description="ANK" evidence="3">
    <location>
        <begin position="438"/>
        <end position="470"/>
    </location>
</feature>